<feature type="domain" description="NurA" evidence="1">
    <location>
        <begin position="44"/>
        <end position="337"/>
    </location>
</feature>
<dbReference type="EMBL" id="SUTF01000002">
    <property type="protein sequence ID" value="MBE6509904.1"/>
    <property type="molecule type" value="Genomic_DNA"/>
</dbReference>
<evidence type="ECO:0000259" key="1">
    <source>
        <dbReference type="SMART" id="SM00933"/>
    </source>
</evidence>
<evidence type="ECO:0000313" key="3">
    <source>
        <dbReference type="Proteomes" id="UP000713479"/>
    </source>
</evidence>
<dbReference type="AlphaFoldDB" id="A0A8T3VEJ4"/>
<dbReference type="Proteomes" id="UP000713479">
    <property type="component" value="Unassembled WGS sequence"/>
</dbReference>
<proteinExistence type="predicted"/>
<reference evidence="2" key="1">
    <citation type="submission" date="2019-04" db="EMBL/GenBank/DDBJ databases">
        <title>Evolution of Biomass-Degrading Anaerobic Consortia Revealed by Metagenomics.</title>
        <authorList>
            <person name="Peng X."/>
        </authorList>
    </citation>
    <scope>NUCLEOTIDE SEQUENCE</scope>
    <source>
        <strain evidence="2">SIG13</strain>
    </source>
</reference>
<dbReference type="Pfam" id="PF09376">
    <property type="entry name" value="NurA"/>
    <property type="match status" value="1"/>
</dbReference>
<dbReference type="InterPro" id="IPR018977">
    <property type="entry name" value="NurA_domain"/>
</dbReference>
<gene>
    <name evidence="2" type="ORF">E7Z74_01350</name>
</gene>
<evidence type="ECO:0000313" key="2">
    <source>
        <dbReference type="EMBL" id="MBE6509904.1"/>
    </source>
</evidence>
<protein>
    <submittedName>
        <fullName evidence="2">DNA double-strand break repair nuclease NurA</fullName>
    </submittedName>
</protein>
<sequence>MLKSLYVKALNNRIYLKPEPEKNEDFSLKDKWFDRPFAKSKKEFSIAAGDGSFNIKKFLMFNYCPVSAEALIYNGDLKNIEQSEIFEMDHIPFLRELIPNYMSIFELKCCLKTINEYDVDYYLFDGSILGDLQNHYPKGAKQPSDMKKLTPGEVKLFEDDINDLSSLDLSFPNIKRNIYAHVSKDVDGFKDYESDDVYNLYLSSIEKLLVLKQILNKKNKIISISKTSSNNDLFRSKAPDIGILDQLTEKQGISKIIYKKVKDSTAIPFPVYDEFFNELWFTIFYVRLKENKNVLKVELPYYVKDEDEITEIIEIIKRDSAEGYPYLLNKAHNDVVITNNHVDELLKISRIYETTNREQLKR</sequence>
<organism evidence="2 3">
    <name type="scientific">Methanobrevibacter millerae</name>
    <dbReference type="NCBI Taxonomy" id="230361"/>
    <lineage>
        <taxon>Archaea</taxon>
        <taxon>Methanobacteriati</taxon>
        <taxon>Methanobacteriota</taxon>
        <taxon>Methanomada group</taxon>
        <taxon>Methanobacteria</taxon>
        <taxon>Methanobacteriales</taxon>
        <taxon>Methanobacteriaceae</taxon>
        <taxon>Methanobrevibacter</taxon>
    </lineage>
</organism>
<accession>A0A8T3VEJ4</accession>
<name>A0A8T3VEJ4_9EURY</name>
<dbReference type="SMART" id="SM00933">
    <property type="entry name" value="NurA"/>
    <property type="match status" value="1"/>
</dbReference>
<comment type="caution">
    <text evidence="2">The sequence shown here is derived from an EMBL/GenBank/DDBJ whole genome shotgun (WGS) entry which is preliminary data.</text>
</comment>